<gene>
    <name evidence="2" type="ORF">COU07_02715</name>
</gene>
<accession>A0A2H0URV3</accession>
<evidence type="ECO:0000256" key="1">
    <source>
        <dbReference type="SAM" id="Phobius"/>
    </source>
</evidence>
<dbReference type="EMBL" id="PFAZ01000007">
    <property type="protein sequence ID" value="PIR89117.1"/>
    <property type="molecule type" value="Genomic_DNA"/>
</dbReference>
<name>A0A2H0URV3_9BACT</name>
<reference evidence="3" key="1">
    <citation type="submission" date="2017-09" db="EMBL/GenBank/DDBJ databases">
        <title>Depth-based differentiation of microbial function through sediment-hosted aquifers and enrichment of novel symbionts in the deep terrestrial subsurface.</title>
        <authorList>
            <person name="Probst A.J."/>
            <person name="Ladd B."/>
            <person name="Jarett J.K."/>
            <person name="Geller-Mcgrath D.E."/>
            <person name="Sieber C.M.K."/>
            <person name="Emerson J.B."/>
            <person name="Anantharaman K."/>
            <person name="Thomas B.C."/>
            <person name="Malmstrom R."/>
            <person name="Stieglmeier M."/>
            <person name="Klingl A."/>
            <person name="Woyke T."/>
            <person name="Ryan C.M."/>
            <person name="Banfield J.F."/>
        </authorList>
    </citation>
    <scope>NUCLEOTIDE SEQUENCE [LARGE SCALE GENOMIC DNA]</scope>
</reference>
<sequence>MELIAYLVVQLFGSVMYLIVRYHFNNFSLEGDRKPAVILSFMGTGIILCAAVAGVFLYQAIK</sequence>
<evidence type="ECO:0000313" key="2">
    <source>
        <dbReference type="EMBL" id="PIR89117.1"/>
    </source>
</evidence>
<keyword evidence="1" id="KW-1133">Transmembrane helix</keyword>
<evidence type="ECO:0000313" key="3">
    <source>
        <dbReference type="Proteomes" id="UP000231157"/>
    </source>
</evidence>
<feature type="transmembrane region" description="Helical" evidence="1">
    <location>
        <begin position="6"/>
        <end position="24"/>
    </location>
</feature>
<keyword evidence="1" id="KW-0472">Membrane</keyword>
<comment type="caution">
    <text evidence="2">The sequence shown here is derived from an EMBL/GenBank/DDBJ whole genome shotgun (WGS) entry which is preliminary data.</text>
</comment>
<feature type="transmembrane region" description="Helical" evidence="1">
    <location>
        <begin position="36"/>
        <end position="61"/>
    </location>
</feature>
<dbReference type="Proteomes" id="UP000231157">
    <property type="component" value="Unassembled WGS sequence"/>
</dbReference>
<proteinExistence type="predicted"/>
<organism evidence="2 3">
    <name type="scientific">Candidatus Harrisonbacteria bacterium CG10_big_fil_rev_8_21_14_0_10_40_38</name>
    <dbReference type="NCBI Taxonomy" id="1974583"/>
    <lineage>
        <taxon>Bacteria</taxon>
        <taxon>Candidatus Harrisoniibacteriota</taxon>
    </lineage>
</organism>
<protein>
    <submittedName>
        <fullName evidence="2">Uncharacterized protein</fullName>
    </submittedName>
</protein>
<dbReference type="AlphaFoldDB" id="A0A2H0URV3"/>
<keyword evidence="1" id="KW-0812">Transmembrane</keyword>